<evidence type="ECO:0008006" key="4">
    <source>
        <dbReference type="Google" id="ProtNLM"/>
    </source>
</evidence>
<evidence type="ECO:0000256" key="1">
    <source>
        <dbReference type="SAM" id="MobiDB-lite"/>
    </source>
</evidence>
<sequence length="418" mass="46358">MNTYWIKLPPRTRALGVFFVTFVLAMLGFSITGGLEQVDWLFGIYIGGLVTYFLARWGTFAARVALILPGQKLTIYEKFRKNPGRRRRAPAEPAEFIDPDEANEELLPDDRVIGVFHNEEAAAYPLAALGVREVSNEEYGETPIAVSWSPVTYSARAFLAQVGDEGAVTLGAHTHTVFNSPAMPNTDGSTFLQFTGQAVTGPLMGWSLNQIPIITTTWAAWEKAHPDTEVMSTEGGPEADVFENYYANDRNGIHSLNPTDKRLHGKDIVLGLDIEGDIKAFSYPGMIENPLIEETLGGTPILVLQERSSATAVAFSRRIDGRTLNFKGKNKNPRRRSAESTASGEGERLDYEPWLIEDKQTGSSWRAITGECIEGELQGSQLKMLPAMTGFWFTWSRFYQDASLFGAIGEFEEKPTQR</sequence>
<dbReference type="AlphaFoldDB" id="A0A381SFD6"/>
<reference evidence="3" key="1">
    <citation type="submission" date="2018-05" db="EMBL/GenBank/DDBJ databases">
        <authorList>
            <person name="Lanie J.A."/>
            <person name="Ng W.-L."/>
            <person name="Kazmierczak K.M."/>
            <person name="Andrzejewski T.M."/>
            <person name="Davidsen T.M."/>
            <person name="Wayne K.J."/>
            <person name="Tettelin H."/>
            <person name="Glass J.I."/>
            <person name="Rusch D."/>
            <person name="Podicherti R."/>
            <person name="Tsui H.-C.T."/>
            <person name="Winkler M.E."/>
        </authorList>
    </citation>
    <scope>NUCLEOTIDE SEQUENCE</scope>
</reference>
<feature type="transmembrane region" description="Helical" evidence="2">
    <location>
        <begin position="37"/>
        <end position="55"/>
    </location>
</feature>
<organism evidence="3">
    <name type="scientific">marine metagenome</name>
    <dbReference type="NCBI Taxonomy" id="408172"/>
    <lineage>
        <taxon>unclassified sequences</taxon>
        <taxon>metagenomes</taxon>
        <taxon>ecological metagenomes</taxon>
    </lineage>
</organism>
<proteinExistence type="predicted"/>
<gene>
    <name evidence="3" type="ORF">METZ01_LOCUS55654</name>
</gene>
<feature type="region of interest" description="Disordered" evidence="1">
    <location>
        <begin position="325"/>
        <end position="346"/>
    </location>
</feature>
<keyword evidence="2" id="KW-0472">Membrane</keyword>
<dbReference type="InterPro" id="IPR021516">
    <property type="entry name" value="DUF3179"/>
</dbReference>
<evidence type="ECO:0000313" key="3">
    <source>
        <dbReference type="EMBL" id="SVA02800.1"/>
    </source>
</evidence>
<evidence type="ECO:0000256" key="2">
    <source>
        <dbReference type="SAM" id="Phobius"/>
    </source>
</evidence>
<keyword evidence="2" id="KW-1133">Transmembrane helix</keyword>
<protein>
    <recommendedName>
        <fullName evidence="4">DUF3179 domain-containing protein</fullName>
    </recommendedName>
</protein>
<accession>A0A381SFD6</accession>
<feature type="transmembrane region" description="Helical" evidence="2">
    <location>
        <begin position="12"/>
        <end position="31"/>
    </location>
</feature>
<name>A0A381SFD6_9ZZZZ</name>
<dbReference type="Pfam" id="PF11376">
    <property type="entry name" value="DUF3179"/>
    <property type="match status" value="1"/>
</dbReference>
<keyword evidence="2" id="KW-0812">Transmembrane</keyword>
<dbReference type="EMBL" id="UINC01003042">
    <property type="protein sequence ID" value="SVA02800.1"/>
    <property type="molecule type" value="Genomic_DNA"/>
</dbReference>